<dbReference type="InterPro" id="IPR014721">
    <property type="entry name" value="Ribsml_uS5_D2-typ_fold_subgr"/>
</dbReference>
<feature type="region of interest" description="Disordered" evidence="3">
    <location>
        <begin position="96"/>
        <end position="132"/>
    </location>
</feature>
<dbReference type="PRINTS" id="PR00959">
    <property type="entry name" value="MEVGALKINASE"/>
</dbReference>
<keyword evidence="5" id="KW-0808">Transferase</keyword>
<name>A0A1I2QVP1_9CORY</name>
<dbReference type="EMBL" id="FOPJ01000002">
    <property type="protein sequence ID" value="SFG30357.1"/>
    <property type="molecule type" value="Genomic_DNA"/>
</dbReference>
<dbReference type="InterPro" id="IPR020568">
    <property type="entry name" value="Ribosomal_Su5_D2-typ_SF"/>
</dbReference>
<evidence type="ECO:0000256" key="3">
    <source>
        <dbReference type="SAM" id="MobiDB-lite"/>
    </source>
</evidence>
<keyword evidence="5" id="KW-0418">Kinase</keyword>
<dbReference type="GO" id="GO:0005524">
    <property type="term" value="F:ATP binding"/>
    <property type="evidence" value="ECO:0007669"/>
    <property type="project" value="UniProtKB-KW"/>
</dbReference>
<sequence>MAQRPTGSAELRDLAAGYHESLYGCEATALACVPGTAALLGEYTDACGGVVLLTLVGRYVVVSLSPRKDQTLSIRLLQEGAADASPITASISLKEVDDVATQHNEQRAQESRGRRRGTPAKQAPHKELPQPGTPQALAYRVGGVLHSLAARQLIPRSHYGFSISIVSTIPSGVGLGALHSLDAALGLAVCSEHIDISEAPNLAKISEALDHALGIFTQDAVMPARHTAALRGKGKFTAVVDYADGSLTQAPHPSTTGLDLYLRSSTSLTPGDTLGAGPSCYPELLRARSFFAQAAAAFGTESLRLLPDAHSRTLDWLRAVHSVQGAENVPSIVDADTWLSWWDLETQRAQQLAGALRSRRHEDALSLVNDSQAQLALSYAFDDSLVRECLKQGAASARLSTLYKNTPAALAWVRREDDFSAEAIKLGRGEDATVHNANQN</sequence>
<feature type="domain" description="Galactokinase N-terminal" evidence="4">
    <location>
        <begin position="19"/>
        <end position="66"/>
    </location>
</feature>
<dbReference type="Pfam" id="PF10509">
    <property type="entry name" value="GalKase_gal_bdg"/>
    <property type="match status" value="1"/>
</dbReference>
<dbReference type="STRING" id="185761.SAMN05660282_00563"/>
<keyword evidence="1" id="KW-0547">Nucleotide-binding</keyword>
<dbReference type="AlphaFoldDB" id="A0A1I2QVP1"/>
<protein>
    <submittedName>
        <fullName evidence="5">Galactokinase</fullName>
    </submittedName>
</protein>
<dbReference type="SUPFAM" id="SSF54211">
    <property type="entry name" value="Ribosomal protein S5 domain 2-like"/>
    <property type="match status" value="1"/>
</dbReference>
<dbReference type="Gene3D" id="3.30.230.10">
    <property type="match status" value="1"/>
</dbReference>
<organism evidence="5 6">
    <name type="scientific">Corynebacterium spheniscorum</name>
    <dbReference type="NCBI Taxonomy" id="185761"/>
    <lineage>
        <taxon>Bacteria</taxon>
        <taxon>Bacillati</taxon>
        <taxon>Actinomycetota</taxon>
        <taxon>Actinomycetes</taxon>
        <taxon>Mycobacteriales</taxon>
        <taxon>Corynebacteriaceae</taxon>
        <taxon>Corynebacterium</taxon>
    </lineage>
</organism>
<proteinExistence type="predicted"/>
<evidence type="ECO:0000256" key="2">
    <source>
        <dbReference type="ARBA" id="ARBA00022840"/>
    </source>
</evidence>
<keyword evidence="6" id="KW-1185">Reference proteome</keyword>
<evidence type="ECO:0000313" key="5">
    <source>
        <dbReference type="EMBL" id="SFG30357.1"/>
    </source>
</evidence>
<dbReference type="Proteomes" id="UP000199065">
    <property type="component" value="Unassembled WGS sequence"/>
</dbReference>
<dbReference type="GO" id="GO:0005975">
    <property type="term" value="P:carbohydrate metabolic process"/>
    <property type="evidence" value="ECO:0007669"/>
    <property type="project" value="UniProtKB-ARBA"/>
</dbReference>
<dbReference type="InterPro" id="IPR019539">
    <property type="entry name" value="GalKase_N"/>
</dbReference>
<keyword evidence="2" id="KW-0067">ATP-binding</keyword>
<accession>A0A1I2QVP1</accession>
<reference evidence="5 6" key="1">
    <citation type="submission" date="2016-10" db="EMBL/GenBank/DDBJ databases">
        <authorList>
            <person name="de Groot N.N."/>
        </authorList>
    </citation>
    <scope>NUCLEOTIDE SEQUENCE [LARGE SCALE GENOMIC DNA]</scope>
    <source>
        <strain>J11</strain>
        <strain evidence="6">PG 39</strain>
    </source>
</reference>
<gene>
    <name evidence="5" type="ORF">SAMN05660282_00563</name>
</gene>
<dbReference type="GO" id="GO:0016301">
    <property type="term" value="F:kinase activity"/>
    <property type="evidence" value="ECO:0007669"/>
    <property type="project" value="UniProtKB-KW"/>
</dbReference>
<evidence type="ECO:0000259" key="4">
    <source>
        <dbReference type="Pfam" id="PF10509"/>
    </source>
</evidence>
<dbReference type="RefSeq" id="WP_177180025.1">
    <property type="nucleotide sequence ID" value="NZ_FOPJ01000002.1"/>
</dbReference>
<evidence type="ECO:0000256" key="1">
    <source>
        <dbReference type="ARBA" id="ARBA00022741"/>
    </source>
</evidence>
<evidence type="ECO:0000313" key="6">
    <source>
        <dbReference type="Proteomes" id="UP000199065"/>
    </source>
</evidence>